<dbReference type="Pfam" id="PF00240">
    <property type="entry name" value="ubiquitin"/>
    <property type="match status" value="1"/>
</dbReference>
<evidence type="ECO:0000256" key="1">
    <source>
        <dbReference type="ARBA" id="ARBA00004167"/>
    </source>
</evidence>
<dbReference type="Gene3D" id="3.10.20.90">
    <property type="entry name" value="Phosphatidylinositol 3-kinase Catalytic Subunit, Chain A, domain 1"/>
    <property type="match status" value="1"/>
</dbReference>
<sequence length="534" mass="59392">MARSASPGGFSNYEDDALYQNAAFTHDISEQMRVPKRIRATGGSYFDDEPELLSNGNGEINSWNYHNKIEMNVPDRIVVLGQDQHLGTKSAPREIMLENSILPKDPGFVRVSTPPRVITLSEHHFPSASDELEDEDRDLTMRGDGGGDDDDYEPRSLDSMLGAEAVGGGGGSVGKGGPRQRQQQQQRFGAGRGVNGELQRKTAFAKHNSSELVLGRSFREETPTFGGSVENLTPAEEMTHMRRTVAKINRRLLAVEIDNAQRQQREKIIYCVGLAYLLLKTFMWLSRKTTMGNCIGINRNDPETLDTGSANVTRPVTGTTSGYVGTQRKNHPLCHETIRWKSEVPLTEGQLRSKRDEFWDTAPAFEGRKEIWDALRAATFAAEALDFQLAQAILDGANISVPNGYLTECYDELGSQYKLPIYCLSYPINIVKEDYGRDSPAEYSEPVDGGTEIVLKLRLSSTCTDVKLPVYSKDTIGQCKKKLQAQEGIDAFTQRWFYGGKLLGDKMHIEEAHIQPGYIVQVIVNTEKQSLAIS</sequence>
<proteinExistence type="predicted"/>
<dbReference type="InterPro" id="IPR039433">
    <property type="entry name" value="Mff-like_dom"/>
</dbReference>
<name>A0ABD1DUW9_CULPP</name>
<comment type="caution">
    <text evidence="10">The sequence shown here is derived from an EMBL/GenBank/DDBJ whole genome shotgun (WGS) entry which is preliminary data.</text>
</comment>
<gene>
    <name evidence="10" type="ORF">pipiens_005688</name>
</gene>
<dbReference type="InterPro" id="IPR038169">
    <property type="entry name" value="DC-UbP/UBTD2_N_sf"/>
</dbReference>
<keyword evidence="7" id="KW-0472">Membrane</keyword>
<dbReference type="SUPFAM" id="SSF54236">
    <property type="entry name" value="Ubiquitin-like"/>
    <property type="match status" value="1"/>
</dbReference>
<evidence type="ECO:0000256" key="7">
    <source>
        <dbReference type="ARBA" id="ARBA00023136"/>
    </source>
</evidence>
<dbReference type="PANTHER" id="PTHR13609">
    <property type="entry name" value="UBIQUITIN DOMAIN CONTAINING 1 PROTEIN-RELATED"/>
    <property type="match status" value="1"/>
</dbReference>
<feature type="compositionally biased region" description="Low complexity" evidence="8">
    <location>
        <begin position="179"/>
        <end position="189"/>
    </location>
</feature>
<feature type="compositionally biased region" description="Gly residues" evidence="8">
    <location>
        <begin position="165"/>
        <end position="177"/>
    </location>
</feature>
<evidence type="ECO:0000256" key="6">
    <source>
        <dbReference type="ARBA" id="ARBA00023128"/>
    </source>
</evidence>
<evidence type="ECO:0000313" key="11">
    <source>
        <dbReference type="Proteomes" id="UP001562425"/>
    </source>
</evidence>
<dbReference type="Gene3D" id="1.20.225.20">
    <property type="entry name" value="Ub domain-containing protein, DC-UbP/UBTD2, N-terminal domain"/>
    <property type="match status" value="1"/>
</dbReference>
<dbReference type="Pfam" id="PF05644">
    <property type="entry name" value="Miff"/>
    <property type="match status" value="1"/>
</dbReference>
<keyword evidence="3" id="KW-0812">Transmembrane</keyword>
<protein>
    <recommendedName>
        <fullName evidence="9">Ubiquitin-like domain-containing protein</fullName>
    </recommendedName>
</protein>
<comment type="subcellular location">
    <subcellularLocation>
        <location evidence="1">Membrane</location>
        <topology evidence="1">Single-pass membrane protein</topology>
    </subcellularLocation>
    <subcellularLocation>
        <location evidence="2">Mitochondrion outer membrane</location>
    </subcellularLocation>
</comment>
<dbReference type="InterPro" id="IPR039869">
    <property type="entry name" value="UBTD1/2"/>
</dbReference>
<evidence type="ECO:0000256" key="5">
    <source>
        <dbReference type="ARBA" id="ARBA00022989"/>
    </source>
</evidence>
<dbReference type="Proteomes" id="UP001562425">
    <property type="component" value="Unassembled WGS sequence"/>
</dbReference>
<dbReference type="EMBL" id="JBEHCU010001595">
    <property type="protein sequence ID" value="KAL1403433.1"/>
    <property type="molecule type" value="Genomic_DNA"/>
</dbReference>
<dbReference type="CDD" id="cd01794">
    <property type="entry name" value="Ubl_UBTD"/>
    <property type="match status" value="1"/>
</dbReference>
<keyword evidence="5" id="KW-1133">Transmembrane helix</keyword>
<dbReference type="Pfam" id="PF16455">
    <property type="entry name" value="UBD"/>
    <property type="match status" value="1"/>
</dbReference>
<evidence type="ECO:0000259" key="9">
    <source>
        <dbReference type="PROSITE" id="PS50053"/>
    </source>
</evidence>
<keyword evidence="6" id="KW-0496">Mitochondrion</keyword>
<evidence type="ECO:0000256" key="3">
    <source>
        <dbReference type="ARBA" id="ARBA00022692"/>
    </source>
</evidence>
<keyword evidence="4" id="KW-1000">Mitochondrion outer membrane</keyword>
<evidence type="ECO:0000256" key="4">
    <source>
        <dbReference type="ARBA" id="ARBA00022787"/>
    </source>
</evidence>
<dbReference type="GO" id="GO:0005741">
    <property type="term" value="C:mitochondrial outer membrane"/>
    <property type="evidence" value="ECO:0007669"/>
    <property type="project" value="UniProtKB-SubCell"/>
</dbReference>
<dbReference type="InterPro" id="IPR029071">
    <property type="entry name" value="Ubiquitin-like_domsf"/>
</dbReference>
<dbReference type="PROSITE" id="PS50053">
    <property type="entry name" value="UBIQUITIN_2"/>
    <property type="match status" value="1"/>
</dbReference>
<keyword evidence="11" id="KW-1185">Reference proteome</keyword>
<dbReference type="InterPro" id="IPR000626">
    <property type="entry name" value="Ubiquitin-like_dom"/>
</dbReference>
<feature type="domain" description="Ubiquitin-like" evidence="9">
    <location>
        <begin position="451"/>
        <end position="525"/>
    </location>
</feature>
<reference evidence="10 11" key="1">
    <citation type="submission" date="2024-05" db="EMBL/GenBank/DDBJ databases">
        <title>Culex pipiens pipiens assembly and annotation.</title>
        <authorList>
            <person name="Alout H."/>
            <person name="Durand T."/>
        </authorList>
    </citation>
    <scope>NUCLEOTIDE SEQUENCE [LARGE SCALE GENOMIC DNA]</scope>
    <source>
        <strain evidence="10">HA-2024</strain>
        <tissue evidence="10">Whole body</tissue>
    </source>
</reference>
<accession>A0ABD1DUW9</accession>
<evidence type="ECO:0000256" key="8">
    <source>
        <dbReference type="SAM" id="MobiDB-lite"/>
    </source>
</evidence>
<dbReference type="InterPro" id="IPR032752">
    <property type="entry name" value="DC-UbP/UBTD2_N"/>
</dbReference>
<evidence type="ECO:0000256" key="2">
    <source>
        <dbReference type="ARBA" id="ARBA00004294"/>
    </source>
</evidence>
<organism evidence="10 11">
    <name type="scientific">Culex pipiens pipiens</name>
    <name type="common">Northern house mosquito</name>
    <dbReference type="NCBI Taxonomy" id="38569"/>
    <lineage>
        <taxon>Eukaryota</taxon>
        <taxon>Metazoa</taxon>
        <taxon>Ecdysozoa</taxon>
        <taxon>Arthropoda</taxon>
        <taxon>Hexapoda</taxon>
        <taxon>Insecta</taxon>
        <taxon>Pterygota</taxon>
        <taxon>Neoptera</taxon>
        <taxon>Endopterygota</taxon>
        <taxon>Diptera</taxon>
        <taxon>Nematocera</taxon>
        <taxon>Culicoidea</taxon>
        <taxon>Culicidae</taxon>
        <taxon>Culicinae</taxon>
        <taxon>Culicini</taxon>
        <taxon>Culex</taxon>
        <taxon>Culex</taxon>
    </lineage>
</organism>
<feature type="region of interest" description="Disordered" evidence="8">
    <location>
        <begin position="122"/>
        <end position="195"/>
    </location>
</feature>
<dbReference type="AlphaFoldDB" id="A0ABD1DUW9"/>
<evidence type="ECO:0000313" key="10">
    <source>
        <dbReference type="EMBL" id="KAL1403433.1"/>
    </source>
</evidence>